<keyword evidence="2" id="KW-0812">Transmembrane</keyword>
<name>A0AAD9DWH2_9TELE</name>
<dbReference type="SUPFAM" id="SSF48726">
    <property type="entry name" value="Immunoglobulin"/>
    <property type="match status" value="3"/>
</dbReference>
<evidence type="ECO:0000259" key="4">
    <source>
        <dbReference type="PROSITE" id="PS50835"/>
    </source>
</evidence>
<sequence length="470" mass="52359">MLFSLALLLLLVLPISAEEPEVIFAQVGGSVTLPRKAWSSKTELYVHWYFGTDEQPLILRTPHIPLKKGSQKYWQDRLSFSSDLSLFISPVLDNDFGLFRCQQHEYLTIKETKYQLYRVIVPTMVSLLVGDALSLTCEVEPNPVHPSVKWLRPRGSNYFTKSSKNKHTINVSSISNNHSGDWICTVEHKNQMFNATTSVKIIDLSPSPPDPIYTAVNSSPPSMPCSLSSDISWPVLNGSGLQGGSWSFTPLNSSSLRPLLTLNLSSPAWRDSNGEKGFLQEKVLKERDLAVKSSQVSVKNRGTYTCSLQFKGGRTLSRKVQLEVLEVRSSNSSTSEGSTVNLTCTLGQPLPPGLEVNWIPPKTASRLFLKIHPDSLSLPSVTVQDSGEWKCELRKNKTVLTSAVMALTIEKAPVDAWLFVAVGGAAFIFVLVPILILIIIHRRRQNVKKRQRKARFCCCKNPQAKGFYKT</sequence>
<feature type="domain" description="Ig-like" evidence="4">
    <location>
        <begin position="130"/>
        <end position="200"/>
    </location>
</feature>
<dbReference type="PANTHER" id="PTHR11422:SF0">
    <property type="entry name" value="T-CELL SURFACE GLYCOPROTEIN CD4"/>
    <property type="match status" value="1"/>
</dbReference>
<dbReference type="AlphaFoldDB" id="A0AAD9DWH2"/>
<keyword evidence="1" id="KW-0393">Immunoglobulin domain</keyword>
<keyword evidence="2" id="KW-1133">Transmembrane helix</keyword>
<accession>A0AAD9DWH2</accession>
<evidence type="ECO:0000256" key="2">
    <source>
        <dbReference type="SAM" id="Phobius"/>
    </source>
</evidence>
<reference evidence="5" key="1">
    <citation type="submission" date="2023-03" db="EMBL/GenBank/DDBJ databases">
        <title>Electrophorus voltai genome.</title>
        <authorList>
            <person name="Bian C."/>
        </authorList>
    </citation>
    <scope>NUCLEOTIDE SEQUENCE</scope>
    <source>
        <strain evidence="5">CB-2022</strain>
        <tissue evidence="5">Muscle</tissue>
    </source>
</reference>
<dbReference type="InterPro" id="IPR036179">
    <property type="entry name" value="Ig-like_dom_sf"/>
</dbReference>
<dbReference type="PANTHER" id="PTHR11422">
    <property type="entry name" value="T-CELL SURFACE GLYCOPROTEIN CD4"/>
    <property type="match status" value="1"/>
</dbReference>
<keyword evidence="3" id="KW-0732">Signal</keyword>
<dbReference type="Gene3D" id="2.60.40.10">
    <property type="entry name" value="Immunoglobulins"/>
    <property type="match status" value="4"/>
</dbReference>
<dbReference type="InterPro" id="IPR003598">
    <property type="entry name" value="Ig_sub2"/>
</dbReference>
<evidence type="ECO:0000313" key="6">
    <source>
        <dbReference type="Proteomes" id="UP001239994"/>
    </source>
</evidence>
<keyword evidence="2" id="KW-0472">Membrane</keyword>
<dbReference type="InterPro" id="IPR003599">
    <property type="entry name" value="Ig_sub"/>
</dbReference>
<dbReference type="SMART" id="SM00408">
    <property type="entry name" value="IGc2"/>
    <property type="match status" value="2"/>
</dbReference>
<dbReference type="Proteomes" id="UP001239994">
    <property type="component" value="Unassembled WGS sequence"/>
</dbReference>
<dbReference type="CDD" id="cd00096">
    <property type="entry name" value="Ig"/>
    <property type="match status" value="2"/>
</dbReference>
<protein>
    <recommendedName>
        <fullName evidence="4">Ig-like domain-containing protein</fullName>
    </recommendedName>
</protein>
<evidence type="ECO:0000313" key="5">
    <source>
        <dbReference type="EMBL" id="KAK1795349.1"/>
    </source>
</evidence>
<gene>
    <name evidence="5" type="ORF">P4O66_010525</name>
</gene>
<feature type="signal peptide" evidence="3">
    <location>
        <begin position="1"/>
        <end position="17"/>
    </location>
</feature>
<evidence type="ECO:0000256" key="3">
    <source>
        <dbReference type="SAM" id="SignalP"/>
    </source>
</evidence>
<keyword evidence="6" id="KW-1185">Reference proteome</keyword>
<dbReference type="InterPro" id="IPR013106">
    <property type="entry name" value="Ig_V-set"/>
</dbReference>
<comment type="caution">
    <text evidence="5">The sequence shown here is derived from an EMBL/GenBank/DDBJ whole genome shotgun (WGS) entry which is preliminary data.</text>
</comment>
<dbReference type="InterPro" id="IPR013151">
    <property type="entry name" value="Immunoglobulin_dom"/>
</dbReference>
<dbReference type="InterPro" id="IPR013783">
    <property type="entry name" value="Ig-like_fold"/>
</dbReference>
<organism evidence="5 6">
    <name type="scientific">Electrophorus voltai</name>
    <dbReference type="NCBI Taxonomy" id="2609070"/>
    <lineage>
        <taxon>Eukaryota</taxon>
        <taxon>Metazoa</taxon>
        <taxon>Chordata</taxon>
        <taxon>Craniata</taxon>
        <taxon>Vertebrata</taxon>
        <taxon>Euteleostomi</taxon>
        <taxon>Actinopterygii</taxon>
        <taxon>Neopterygii</taxon>
        <taxon>Teleostei</taxon>
        <taxon>Ostariophysi</taxon>
        <taxon>Gymnotiformes</taxon>
        <taxon>Gymnotoidei</taxon>
        <taxon>Gymnotidae</taxon>
        <taxon>Electrophorus</taxon>
    </lineage>
</organism>
<dbReference type="Pfam" id="PF13927">
    <property type="entry name" value="Ig_3"/>
    <property type="match status" value="1"/>
</dbReference>
<feature type="chain" id="PRO_5042159731" description="Ig-like domain-containing protein" evidence="3">
    <location>
        <begin position="18"/>
        <end position="470"/>
    </location>
</feature>
<dbReference type="Pfam" id="PF00047">
    <property type="entry name" value="ig"/>
    <property type="match status" value="1"/>
</dbReference>
<dbReference type="InterPro" id="IPR007110">
    <property type="entry name" value="Ig-like_dom"/>
</dbReference>
<feature type="transmembrane region" description="Helical" evidence="2">
    <location>
        <begin position="416"/>
        <end position="440"/>
    </location>
</feature>
<dbReference type="EMBL" id="JAROKS010000016">
    <property type="protein sequence ID" value="KAK1795349.1"/>
    <property type="molecule type" value="Genomic_DNA"/>
</dbReference>
<dbReference type="PROSITE" id="PS50835">
    <property type="entry name" value="IG_LIKE"/>
    <property type="match status" value="2"/>
</dbReference>
<proteinExistence type="predicted"/>
<dbReference type="SMART" id="SM00409">
    <property type="entry name" value="IG"/>
    <property type="match status" value="4"/>
</dbReference>
<dbReference type="Pfam" id="PF07686">
    <property type="entry name" value="V-set"/>
    <property type="match status" value="1"/>
</dbReference>
<evidence type="ECO:0000256" key="1">
    <source>
        <dbReference type="ARBA" id="ARBA00023319"/>
    </source>
</evidence>
<feature type="domain" description="Ig-like" evidence="4">
    <location>
        <begin position="322"/>
        <end position="401"/>
    </location>
</feature>